<sequence>GSSDSINLIIEDEKHSSYGASRTAHAPVGDGSGARRLSGTSTAVQRRSLGRHDSEVDETLRVEDWCLHEFALLLSFLA</sequence>
<evidence type="ECO:0000313" key="3">
    <source>
        <dbReference type="Proteomes" id="UP001432322"/>
    </source>
</evidence>
<feature type="region of interest" description="Disordered" evidence="1">
    <location>
        <begin position="17"/>
        <end position="52"/>
    </location>
</feature>
<feature type="non-terminal residue" evidence="2">
    <location>
        <position position="78"/>
    </location>
</feature>
<reference evidence="2" key="1">
    <citation type="submission" date="2023-10" db="EMBL/GenBank/DDBJ databases">
        <title>Genome assembly of Pristionchus species.</title>
        <authorList>
            <person name="Yoshida K."/>
            <person name="Sommer R.J."/>
        </authorList>
    </citation>
    <scope>NUCLEOTIDE SEQUENCE</scope>
    <source>
        <strain evidence="2">RS5133</strain>
    </source>
</reference>
<evidence type="ECO:0000256" key="1">
    <source>
        <dbReference type="SAM" id="MobiDB-lite"/>
    </source>
</evidence>
<feature type="non-terminal residue" evidence="2">
    <location>
        <position position="1"/>
    </location>
</feature>
<dbReference type="Proteomes" id="UP001432322">
    <property type="component" value="Unassembled WGS sequence"/>
</dbReference>
<dbReference type="AlphaFoldDB" id="A0AAV5WLH7"/>
<gene>
    <name evidence="2" type="ORF">PFISCL1PPCAC_22886</name>
</gene>
<accession>A0AAV5WLH7</accession>
<name>A0AAV5WLH7_9BILA</name>
<dbReference type="EMBL" id="BTSY01000006">
    <property type="protein sequence ID" value="GMT31589.1"/>
    <property type="molecule type" value="Genomic_DNA"/>
</dbReference>
<organism evidence="2 3">
    <name type="scientific">Pristionchus fissidentatus</name>
    <dbReference type="NCBI Taxonomy" id="1538716"/>
    <lineage>
        <taxon>Eukaryota</taxon>
        <taxon>Metazoa</taxon>
        <taxon>Ecdysozoa</taxon>
        <taxon>Nematoda</taxon>
        <taxon>Chromadorea</taxon>
        <taxon>Rhabditida</taxon>
        <taxon>Rhabditina</taxon>
        <taxon>Diplogasteromorpha</taxon>
        <taxon>Diplogasteroidea</taxon>
        <taxon>Neodiplogasteridae</taxon>
        <taxon>Pristionchus</taxon>
    </lineage>
</organism>
<protein>
    <submittedName>
        <fullName evidence="2">Uncharacterized protein</fullName>
    </submittedName>
</protein>
<comment type="caution">
    <text evidence="2">The sequence shown here is derived from an EMBL/GenBank/DDBJ whole genome shotgun (WGS) entry which is preliminary data.</text>
</comment>
<evidence type="ECO:0000313" key="2">
    <source>
        <dbReference type="EMBL" id="GMT31589.1"/>
    </source>
</evidence>
<keyword evidence="3" id="KW-1185">Reference proteome</keyword>
<proteinExistence type="predicted"/>